<dbReference type="InParanoid" id="A0A2K1L2N9"/>
<accession>A0A2K1L2N9</accession>
<sequence length="39" mass="4574">MMIVVLQHCVVRRYLLHQFVFFLSGPWWGGVAVYDGVSY</sequence>
<protein>
    <submittedName>
        <fullName evidence="1 2">Uncharacterized protein</fullName>
    </submittedName>
</protein>
<dbReference type="EMBL" id="ABEU02000002">
    <property type="protein sequence ID" value="PNR60293.1"/>
    <property type="molecule type" value="Genomic_DNA"/>
</dbReference>
<dbReference type="AlphaFoldDB" id="A0A2K1L2N9"/>
<evidence type="ECO:0000313" key="1">
    <source>
        <dbReference type="EMBL" id="PNR60293.1"/>
    </source>
</evidence>
<gene>
    <name evidence="1" type="ORF">PHYPA_003086</name>
</gene>
<reference evidence="1 3" key="1">
    <citation type="journal article" date="2008" name="Science">
        <title>The Physcomitrella genome reveals evolutionary insights into the conquest of land by plants.</title>
        <authorList>
            <person name="Rensing S."/>
            <person name="Lang D."/>
            <person name="Zimmer A."/>
            <person name="Terry A."/>
            <person name="Salamov A."/>
            <person name="Shapiro H."/>
            <person name="Nishiyama T."/>
            <person name="Perroud P.-F."/>
            <person name="Lindquist E."/>
            <person name="Kamisugi Y."/>
            <person name="Tanahashi T."/>
            <person name="Sakakibara K."/>
            <person name="Fujita T."/>
            <person name="Oishi K."/>
            <person name="Shin-I T."/>
            <person name="Kuroki Y."/>
            <person name="Toyoda A."/>
            <person name="Suzuki Y."/>
            <person name="Hashimoto A."/>
            <person name="Yamaguchi K."/>
            <person name="Sugano A."/>
            <person name="Kohara Y."/>
            <person name="Fujiyama A."/>
            <person name="Anterola A."/>
            <person name="Aoki S."/>
            <person name="Ashton N."/>
            <person name="Barbazuk W.B."/>
            <person name="Barker E."/>
            <person name="Bennetzen J."/>
            <person name="Bezanilla M."/>
            <person name="Blankenship R."/>
            <person name="Cho S.H."/>
            <person name="Dutcher S."/>
            <person name="Estelle M."/>
            <person name="Fawcett J.A."/>
            <person name="Gundlach H."/>
            <person name="Hanada K."/>
            <person name="Heyl A."/>
            <person name="Hicks K.A."/>
            <person name="Hugh J."/>
            <person name="Lohr M."/>
            <person name="Mayer K."/>
            <person name="Melkozernov A."/>
            <person name="Murata T."/>
            <person name="Nelson D."/>
            <person name="Pils B."/>
            <person name="Prigge M."/>
            <person name="Reiss B."/>
            <person name="Renner T."/>
            <person name="Rombauts S."/>
            <person name="Rushton P."/>
            <person name="Sanderfoot A."/>
            <person name="Schween G."/>
            <person name="Shiu S.-H."/>
            <person name="Stueber K."/>
            <person name="Theodoulou F.L."/>
            <person name="Tu H."/>
            <person name="Van de Peer Y."/>
            <person name="Verrier P.J."/>
            <person name="Waters E."/>
            <person name="Wood A."/>
            <person name="Yang L."/>
            <person name="Cove D."/>
            <person name="Cuming A."/>
            <person name="Hasebe M."/>
            <person name="Lucas S."/>
            <person name="Mishler D.B."/>
            <person name="Reski R."/>
            <person name="Grigoriev I."/>
            <person name="Quatrano R.S."/>
            <person name="Boore J.L."/>
        </authorList>
    </citation>
    <scope>NUCLEOTIDE SEQUENCE [LARGE SCALE GENOMIC DNA]</scope>
    <source>
        <strain evidence="2 3">cv. Gransden 2004</strain>
    </source>
</reference>
<dbReference type="Proteomes" id="UP000006727">
    <property type="component" value="Chromosome 2"/>
</dbReference>
<reference evidence="1 3" key="2">
    <citation type="journal article" date="2018" name="Plant J.">
        <title>The Physcomitrella patens chromosome-scale assembly reveals moss genome structure and evolution.</title>
        <authorList>
            <person name="Lang D."/>
            <person name="Ullrich K.K."/>
            <person name="Murat F."/>
            <person name="Fuchs J."/>
            <person name="Jenkins J."/>
            <person name="Haas F.B."/>
            <person name="Piednoel M."/>
            <person name="Gundlach H."/>
            <person name="Van Bel M."/>
            <person name="Meyberg R."/>
            <person name="Vives C."/>
            <person name="Morata J."/>
            <person name="Symeonidi A."/>
            <person name="Hiss M."/>
            <person name="Muchero W."/>
            <person name="Kamisugi Y."/>
            <person name="Saleh O."/>
            <person name="Blanc G."/>
            <person name="Decker E.L."/>
            <person name="van Gessel N."/>
            <person name="Grimwood J."/>
            <person name="Hayes R.D."/>
            <person name="Graham S.W."/>
            <person name="Gunter L.E."/>
            <person name="McDaniel S.F."/>
            <person name="Hoernstein S.N.W."/>
            <person name="Larsson A."/>
            <person name="Li F.W."/>
            <person name="Perroud P.F."/>
            <person name="Phillips J."/>
            <person name="Ranjan P."/>
            <person name="Rokshar D.S."/>
            <person name="Rothfels C.J."/>
            <person name="Schneider L."/>
            <person name="Shu S."/>
            <person name="Stevenson D.W."/>
            <person name="Thummler F."/>
            <person name="Tillich M."/>
            <person name="Villarreal Aguilar J.C."/>
            <person name="Widiez T."/>
            <person name="Wong G.K."/>
            <person name="Wymore A."/>
            <person name="Zhang Y."/>
            <person name="Zimmer A.D."/>
            <person name="Quatrano R.S."/>
            <person name="Mayer K.F.X."/>
            <person name="Goodstein D."/>
            <person name="Casacuberta J.M."/>
            <person name="Vandepoele K."/>
            <person name="Reski R."/>
            <person name="Cuming A.C."/>
            <person name="Tuskan G.A."/>
            <person name="Maumus F."/>
            <person name="Salse J."/>
            <person name="Schmutz J."/>
            <person name="Rensing S.A."/>
        </authorList>
    </citation>
    <scope>NUCLEOTIDE SEQUENCE [LARGE SCALE GENOMIC DNA]</scope>
    <source>
        <strain evidence="2 3">cv. Gransden 2004</strain>
    </source>
</reference>
<reference evidence="2" key="3">
    <citation type="submission" date="2020-12" db="UniProtKB">
        <authorList>
            <consortium name="EnsemblPlants"/>
        </authorList>
    </citation>
    <scope>IDENTIFICATION</scope>
</reference>
<name>A0A2K1L2N9_PHYPA</name>
<organism evidence="1">
    <name type="scientific">Physcomitrium patens</name>
    <name type="common">Spreading-leaved earth moss</name>
    <name type="synonym">Physcomitrella patens</name>
    <dbReference type="NCBI Taxonomy" id="3218"/>
    <lineage>
        <taxon>Eukaryota</taxon>
        <taxon>Viridiplantae</taxon>
        <taxon>Streptophyta</taxon>
        <taxon>Embryophyta</taxon>
        <taxon>Bryophyta</taxon>
        <taxon>Bryophytina</taxon>
        <taxon>Bryopsida</taxon>
        <taxon>Funariidae</taxon>
        <taxon>Funariales</taxon>
        <taxon>Funariaceae</taxon>
        <taxon>Physcomitrium</taxon>
    </lineage>
</organism>
<evidence type="ECO:0000313" key="3">
    <source>
        <dbReference type="Proteomes" id="UP000006727"/>
    </source>
</evidence>
<proteinExistence type="predicted"/>
<keyword evidence="3" id="KW-1185">Reference proteome</keyword>
<dbReference type="Gramene" id="Pp3c2_22641V3.1">
    <property type="protein sequence ID" value="Pp3c2_22641V3.1"/>
    <property type="gene ID" value="Pp3c2_22641"/>
</dbReference>
<evidence type="ECO:0000313" key="2">
    <source>
        <dbReference type="EnsemblPlants" id="Pp3c2_22641V3.1"/>
    </source>
</evidence>
<dbReference type="EnsemblPlants" id="Pp3c2_22641V3.1">
    <property type="protein sequence ID" value="Pp3c2_22641V3.1"/>
    <property type="gene ID" value="Pp3c2_22641"/>
</dbReference>